<feature type="compositionally biased region" description="Polar residues" evidence="3">
    <location>
        <begin position="1"/>
        <end position="21"/>
    </location>
</feature>
<dbReference type="InterPro" id="IPR001138">
    <property type="entry name" value="Zn2Cys6_DnaBD"/>
</dbReference>
<dbReference type="EMBL" id="LT635756">
    <property type="protein sequence ID" value="SGZ47313.1"/>
    <property type="molecule type" value="Genomic_DNA"/>
</dbReference>
<dbReference type="CDD" id="cd00067">
    <property type="entry name" value="GAL4"/>
    <property type="match status" value="1"/>
</dbReference>
<dbReference type="PROSITE" id="PS50048">
    <property type="entry name" value="ZN2_CY6_FUNGAL_2"/>
    <property type="match status" value="1"/>
</dbReference>
<dbReference type="Gene3D" id="4.10.240.10">
    <property type="entry name" value="Zn(2)-C6 fungal-type DNA-binding domain"/>
    <property type="match status" value="1"/>
</dbReference>
<feature type="region of interest" description="Disordered" evidence="3">
    <location>
        <begin position="109"/>
        <end position="170"/>
    </location>
</feature>
<dbReference type="PANTHER" id="PTHR37534:SF7">
    <property type="entry name" value="TRANSCRIPTIONAL ACTIVATOR PROTEIN UGA3"/>
    <property type="match status" value="1"/>
</dbReference>
<dbReference type="InterPro" id="IPR021858">
    <property type="entry name" value="Fun_TF"/>
</dbReference>
<evidence type="ECO:0000256" key="1">
    <source>
        <dbReference type="ARBA" id="ARBA00004123"/>
    </source>
</evidence>
<dbReference type="STRING" id="45354.A0A1L0BA54"/>
<evidence type="ECO:0000259" key="4">
    <source>
        <dbReference type="PROSITE" id="PS50048"/>
    </source>
</evidence>
<feature type="domain" description="Zn(2)-C6 fungal-type" evidence="4">
    <location>
        <begin position="61"/>
        <end position="91"/>
    </location>
</feature>
<keyword evidence="6" id="KW-1185">Reference proteome</keyword>
<dbReference type="GO" id="GO:0000976">
    <property type="term" value="F:transcription cis-regulatory region binding"/>
    <property type="evidence" value="ECO:0007669"/>
    <property type="project" value="TreeGrafter"/>
</dbReference>
<comment type="subcellular location">
    <subcellularLocation>
        <location evidence="1">Nucleus</location>
    </subcellularLocation>
</comment>
<name>A0A1L0BA54_9ASCO</name>
<dbReference type="OrthoDB" id="5419315at2759"/>
<evidence type="ECO:0000256" key="2">
    <source>
        <dbReference type="ARBA" id="ARBA00023242"/>
    </source>
</evidence>
<protein>
    <submittedName>
        <fullName evidence="5">CIC11C00000001379</fullName>
    </submittedName>
</protein>
<gene>
    <name evidence="5" type="ORF">SAMEA4029010_CIC11G00000001379</name>
</gene>
<evidence type="ECO:0000313" key="6">
    <source>
        <dbReference type="Proteomes" id="UP000182334"/>
    </source>
</evidence>
<dbReference type="GO" id="GO:0008270">
    <property type="term" value="F:zinc ion binding"/>
    <property type="evidence" value="ECO:0007669"/>
    <property type="project" value="InterPro"/>
</dbReference>
<dbReference type="SMART" id="SM00066">
    <property type="entry name" value="GAL4"/>
    <property type="match status" value="1"/>
</dbReference>
<dbReference type="GO" id="GO:0045944">
    <property type="term" value="P:positive regulation of transcription by RNA polymerase II"/>
    <property type="evidence" value="ECO:0007669"/>
    <property type="project" value="TreeGrafter"/>
</dbReference>
<dbReference type="Proteomes" id="UP000182334">
    <property type="component" value="Chromosome I"/>
</dbReference>
<evidence type="ECO:0000313" key="5">
    <source>
        <dbReference type="EMBL" id="SGZ47313.1"/>
    </source>
</evidence>
<dbReference type="Pfam" id="PF00172">
    <property type="entry name" value="Zn_clus"/>
    <property type="match status" value="1"/>
</dbReference>
<sequence>MSPTADMSNQEGHGRNLQPQAQGPPLKREESSHFNVLKPTFLTIEPPGLERKRHLPKSRNGCITCRIRRKKCNEVRPICADCMRFGKDCVWVERHMTPDEIKALRERVEEQEIQTKMRKRRKIDLSKVPKDDAKSKTDHKSELNGKESKGEKREKTATKSSGGWRKPEIFNTTGVPIGSAVSGIGNRLFPVIRESTHDSFSSEPLSEVVTPPFGSIGKVEPTIAHHNSEKHSGEESIGPSTDYIAALKQAYVSTASLPKMPDSKLDMDLIPHNGVQVELYGCTNTNYNKAPKYSPTLNRSETLAPFTVPISLPALRDQPDLPAVFGQDALSPPLNILSPPPLDVEYYKENEDLNPGSPAALLNFFKELSLFNAGALPSKIALIEESHEHIENVKQEQDVVGTTTHLPNLRLSPNFNILEFMEFVLNHGSPEQLSHLASSFNNAFGSSPQPSLSVLPGLDNSGNYLYNYYVDTLSRKVSIAPHSQDESNSYQKVFLPLAQKDKGVLYGILAWAGFHLGGSWLAEGSKYAEMAVNHLRQDVDFNNTSTLKHDRRTILNKLAALLILCGAEICRGDVKYWTIYLNWCWKLLRDNGGILNFDTNKEEHWLISNFAYHDLLASSTSQRGTYFPVKTYDRIFTDPDGVSKGNLNPLLGVCKNLFKVIGDISSLAYESKKSLDHYYNRASPVENSGSPSTHTFQSPENQAAYYLTDFEDINSDLSEHGRTGRLLLSIIERARNLEHSIDTAKPDSDDLMDLSDSELELQLTTFEAFQLSCKLYLRQSIMKCNPSSLESQVFVNDLVKCIDILIDSPMQATLVFPIFIAGIHMVTEDDRVVMKQRMQKMMDMYGPWNVVRVKYLLELVWERNPEGDRVVDWNSILVELGWDLNFA</sequence>
<accession>A0A1L0BA54</accession>
<dbReference type="Pfam" id="PF11951">
    <property type="entry name" value="Fungal_trans_2"/>
    <property type="match status" value="1"/>
</dbReference>
<dbReference type="GO" id="GO:0005634">
    <property type="term" value="C:nucleus"/>
    <property type="evidence" value="ECO:0007669"/>
    <property type="project" value="UniProtKB-SubCell"/>
</dbReference>
<keyword evidence="2" id="KW-0539">Nucleus</keyword>
<proteinExistence type="predicted"/>
<dbReference type="GO" id="GO:0000981">
    <property type="term" value="F:DNA-binding transcription factor activity, RNA polymerase II-specific"/>
    <property type="evidence" value="ECO:0007669"/>
    <property type="project" value="InterPro"/>
</dbReference>
<dbReference type="PANTHER" id="PTHR37534">
    <property type="entry name" value="TRANSCRIPTIONAL ACTIVATOR PROTEIN UGA3"/>
    <property type="match status" value="1"/>
</dbReference>
<organism evidence="5 6">
    <name type="scientific">Sungouiella intermedia</name>
    <dbReference type="NCBI Taxonomy" id="45354"/>
    <lineage>
        <taxon>Eukaryota</taxon>
        <taxon>Fungi</taxon>
        <taxon>Dikarya</taxon>
        <taxon>Ascomycota</taxon>
        <taxon>Saccharomycotina</taxon>
        <taxon>Pichiomycetes</taxon>
        <taxon>Metschnikowiaceae</taxon>
        <taxon>Sungouiella</taxon>
    </lineage>
</organism>
<dbReference type="SUPFAM" id="SSF57701">
    <property type="entry name" value="Zn2/Cys6 DNA-binding domain"/>
    <property type="match status" value="1"/>
</dbReference>
<reference evidence="5 6" key="1">
    <citation type="submission" date="2016-10" db="EMBL/GenBank/DDBJ databases">
        <authorList>
            <person name="de Groot N.N."/>
        </authorList>
    </citation>
    <scope>NUCLEOTIDE SEQUENCE [LARGE SCALE GENOMIC DNA]</scope>
    <source>
        <strain evidence="5 6">CBS 141442</strain>
    </source>
</reference>
<dbReference type="PROSITE" id="PS00463">
    <property type="entry name" value="ZN2_CY6_FUNGAL_1"/>
    <property type="match status" value="1"/>
</dbReference>
<evidence type="ECO:0000256" key="3">
    <source>
        <dbReference type="SAM" id="MobiDB-lite"/>
    </source>
</evidence>
<feature type="compositionally biased region" description="Basic and acidic residues" evidence="3">
    <location>
        <begin position="123"/>
        <end position="157"/>
    </location>
</feature>
<feature type="region of interest" description="Disordered" evidence="3">
    <location>
        <begin position="1"/>
        <end position="32"/>
    </location>
</feature>
<dbReference type="AlphaFoldDB" id="A0A1L0BA54"/>
<dbReference type="InterPro" id="IPR036864">
    <property type="entry name" value="Zn2-C6_fun-type_DNA-bd_sf"/>
</dbReference>